<dbReference type="HAMAP" id="MF_00457">
    <property type="entry name" value="UPF0173"/>
    <property type="match status" value="1"/>
</dbReference>
<keyword evidence="1 2" id="KW-0378">Hydrolase</keyword>
<dbReference type="SUPFAM" id="SSF56281">
    <property type="entry name" value="Metallo-hydrolase/oxidoreductase"/>
    <property type="match status" value="1"/>
</dbReference>
<comment type="similarity">
    <text evidence="2">Belongs to the UPF0173 family.</text>
</comment>
<dbReference type="Gene3D" id="3.60.15.10">
    <property type="entry name" value="Ribonuclease Z/Hydroxyacylglutathione hydrolase-like"/>
    <property type="match status" value="1"/>
</dbReference>
<dbReference type="InterPro" id="IPR036866">
    <property type="entry name" value="RibonucZ/Hydroxyglut_hydro"/>
</dbReference>
<dbReference type="Proteomes" id="UP000587586">
    <property type="component" value="Unassembled WGS sequence"/>
</dbReference>
<dbReference type="NCBIfam" id="NF001911">
    <property type="entry name" value="PRK00685.1"/>
    <property type="match status" value="1"/>
</dbReference>
<evidence type="ECO:0000256" key="1">
    <source>
        <dbReference type="ARBA" id="ARBA00022801"/>
    </source>
</evidence>
<dbReference type="SMART" id="SM00849">
    <property type="entry name" value="Lactamase_B"/>
    <property type="match status" value="1"/>
</dbReference>
<evidence type="ECO:0000313" key="6">
    <source>
        <dbReference type="Proteomes" id="UP000587586"/>
    </source>
</evidence>
<feature type="domain" description="Metallo-beta-lactamase" evidence="4">
    <location>
        <begin position="35"/>
        <end position="239"/>
    </location>
</feature>
<dbReference type="EMBL" id="BLXZ01000005">
    <property type="protein sequence ID" value="GFO69051.1"/>
    <property type="molecule type" value="Genomic_DNA"/>
</dbReference>
<keyword evidence="3" id="KW-0732">Signal</keyword>
<dbReference type="InterPro" id="IPR050114">
    <property type="entry name" value="UPF0173_UPF0282_UlaG_hydrolase"/>
</dbReference>
<evidence type="ECO:0000256" key="2">
    <source>
        <dbReference type="HAMAP-Rule" id="MF_00457"/>
    </source>
</evidence>
<sequence length="283" mass="29900">MIRALRLALLFSLALLFAAPSLGFAETGTALTWYGQSAFKLTTPSGKVLLIDPWIVNPVNKNGAQDLAALNKVDFILITHGHGDHVGNAVEIAKKTGAKLVANYDLGRALVQYGGFPEKLAERTNLGFPGGELNLLDGEVKILLVQAVHSSTLEAVAGNPVAGKVVYAGTPVGFVISVKGGPTIYHTGDTDVFWDMSMIGNLNRIDLMLACIGGHFTMGPSRAALAVKLVHPAEVVPMHFGSNPLLTGTPKEFGAALAELPFDGPRPVVREMKVGETLLLSGR</sequence>
<dbReference type="InterPro" id="IPR001279">
    <property type="entry name" value="Metallo-B-lactamas"/>
</dbReference>
<evidence type="ECO:0000259" key="4">
    <source>
        <dbReference type="SMART" id="SM00849"/>
    </source>
</evidence>
<comment type="caution">
    <text evidence="5">The sequence shown here is derived from an EMBL/GenBank/DDBJ whole genome shotgun (WGS) entry which is preliminary data.</text>
</comment>
<gene>
    <name evidence="5" type="ORF">GMLC_26300</name>
</gene>
<dbReference type="GO" id="GO:0016787">
    <property type="term" value="F:hydrolase activity"/>
    <property type="evidence" value="ECO:0007669"/>
    <property type="project" value="UniProtKB-UniRule"/>
</dbReference>
<dbReference type="CDD" id="cd06262">
    <property type="entry name" value="metallo-hydrolase-like_MBL-fold"/>
    <property type="match status" value="1"/>
</dbReference>
<name>A0A6V8N947_9BACT</name>
<dbReference type="RefSeq" id="WP_183361605.1">
    <property type="nucleotide sequence ID" value="NZ_BLXZ01000005.1"/>
</dbReference>
<proteinExistence type="inferred from homology"/>
<protein>
    <recommendedName>
        <fullName evidence="2">UPF0173 metal-dependent hydrolase GMLC_26300</fullName>
    </recommendedName>
</protein>
<dbReference type="PANTHER" id="PTHR43546:SF3">
    <property type="entry name" value="UPF0173 METAL-DEPENDENT HYDROLASE MJ1163"/>
    <property type="match status" value="1"/>
</dbReference>
<evidence type="ECO:0000313" key="5">
    <source>
        <dbReference type="EMBL" id="GFO69051.1"/>
    </source>
</evidence>
<dbReference type="AlphaFoldDB" id="A0A6V8N947"/>
<dbReference type="PANTHER" id="PTHR43546">
    <property type="entry name" value="UPF0173 METAL-DEPENDENT HYDROLASE MJ1163-RELATED"/>
    <property type="match status" value="1"/>
</dbReference>
<keyword evidence="6" id="KW-1185">Reference proteome</keyword>
<feature type="signal peptide" evidence="3">
    <location>
        <begin position="1"/>
        <end position="25"/>
    </location>
</feature>
<evidence type="ECO:0000256" key="3">
    <source>
        <dbReference type="SAM" id="SignalP"/>
    </source>
</evidence>
<organism evidence="5 6">
    <name type="scientific">Geomonas limicola</name>
    <dbReference type="NCBI Taxonomy" id="2740186"/>
    <lineage>
        <taxon>Bacteria</taxon>
        <taxon>Pseudomonadati</taxon>
        <taxon>Thermodesulfobacteriota</taxon>
        <taxon>Desulfuromonadia</taxon>
        <taxon>Geobacterales</taxon>
        <taxon>Geobacteraceae</taxon>
        <taxon>Geomonas</taxon>
    </lineage>
</organism>
<dbReference type="Pfam" id="PF13483">
    <property type="entry name" value="Lactamase_B_3"/>
    <property type="match status" value="1"/>
</dbReference>
<accession>A0A6V8N947</accession>
<dbReference type="InterPro" id="IPR022877">
    <property type="entry name" value="UPF0173"/>
</dbReference>
<reference evidence="6" key="1">
    <citation type="submission" date="2020-06" db="EMBL/GenBank/DDBJ databases">
        <title>Draft genomic sequecing of Geomonas sp. Red745.</title>
        <authorList>
            <person name="Itoh H."/>
            <person name="Xu Z.X."/>
            <person name="Ushijima N."/>
            <person name="Masuda Y."/>
            <person name="Shiratori Y."/>
            <person name="Senoo K."/>
        </authorList>
    </citation>
    <scope>NUCLEOTIDE SEQUENCE [LARGE SCALE GENOMIC DNA]</scope>
    <source>
        <strain evidence="6">Red745</strain>
    </source>
</reference>
<feature type="chain" id="PRO_5027901431" description="UPF0173 metal-dependent hydrolase GMLC_26300" evidence="3">
    <location>
        <begin position="26"/>
        <end position="283"/>
    </location>
</feature>